<evidence type="ECO:0000256" key="2">
    <source>
        <dbReference type="ARBA" id="ARBA00022528"/>
    </source>
</evidence>
<evidence type="ECO:0000256" key="5">
    <source>
        <dbReference type="ARBA" id="ARBA00026011"/>
    </source>
</evidence>
<evidence type="ECO:0000313" key="12">
    <source>
        <dbReference type="RefSeq" id="XP_020085065.1"/>
    </source>
</evidence>
<evidence type="ECO:0000256" key="6">
    <source>
        <dbReference type="ARBA" id="ARBA00034474"/>
    </source>
</evidence>
<evidence type="ECO:0000256" key="3">
    <source>
        <dbReference type="ARBA" id="ARBA00022640"/>
    </source>
</evidence>
<dbReference type="FunFam" id="2.30.30.50:FF:000002">
    <property type="entry name" value="Ferredoxin-thioredoxin reductase, variable chain"/>
    <property type="match status" value="1"/>
</dbReference>
<sequence length="163" mass="17422">MPTPATTAAAAAAAAAAALASSSVLLCRYPPLRRPPIPPFPRVAASRRRVACQVAVTSDVSSSEAAAVAEEEAAAAAKIGRRIRVKAPLRVYHVAKAPDLDLGGMEGTIKQYVGVWKGKRISANLPFKVEFLIRIDGQDRPVKFFAHLREDEFEYVPSSDGPN</sequence>
<dbReference type="InterPro" id="IPR008990">
    <property type="entry name" value="Elect_transpt_acc-like_dom_sf"/>
</dbReference>
<keyword evidence="3" id="KW-0934">Plastid</keyword>
<evidence type="ECO:0000256" key="7">
    <source>
        <dbReference type="ARBA" id="ARBA00034490"/>
    </source>
</evidence>
<name>A0A199VDE2_ANACO</name>
<reference evidence="9 10" key="1">
    <citation type="journal article" date="2016" name="DNA Res.">
        <title>The draft genome of MD-2 pineapple using hybrid error correction of long reads.</title>
        <authorList>
            <person name="Redwan R.M."/>
            <person name="Saidin A."/>
            <person name="Kumar S.V."/>
        </authorList>
    </citation>
    <scope>NUCLEOTIDE SEQUENCE [LARGE SCALE GENOMIC DNA]</scope>
    <source>
        <strain evidence="10">cv. MD2</strain>
        <tissue evidence="9">Leaf</tissue>
    </source>
</reference>
<dbReference type="InterPro" id="IPR044166">
    <property type="entry name" value="FTRV"/>
</dbReference>
<dbReference type="AlphaFoldDB" id="A0A199VDE2"/>
<proteinExistence type="inferred from homology"/>
<dbReference type="GeneID" id="109707933"/>
<keyword evidence="4" id="KW-0560">Oxidoreductase</keyword>
<evidence type="ECO:0000256" key="4">
    <source>
        <dbReference type="ARBA" id="ARBA00023002"/>
    </source>
</evidence>
<dbReference type="GO" id="GO:0009507">
    <property type="term" value="C:chloroplast"/>
    <property type="evidence" value="ECO:0007669"/>
    <property type="project" value="UniProtKB-SubCell"/>
</dbReference>
<comment type="subcellular location">
    <subcellularLocation>
        <location evidence="1">Plastid</location>
        <location evidence="1">Chloroplast</location>
    </subcellularLocation>
</comment>
<evidence type="ECO:0000259" key="8">
    <source>
        <dbReference type="Pfam" id="PF02941"/>
    </source>
</evidence>
<keyword evidence="11" id="KW-1185">Reference proteome</keyword>
<dbReference type="GO" id="GO:0016491">
    <property type="term" value="F:oxidoreductase activity"/>
    <property type="evidence" value="ECO:0007669"/>
    <property type="project" value="UniProtKB-KW"/>
</dbReference>
<comment type="subunit">
    <text evidence="5">Heterodimer of subunit A (variable subunit) and subunit B (catalytic subunit). Heterodimeric FTR forms a complex with ferredoxin and thioredoxin.</text>
</comment>
<dbReference type="EMBL" id="LSRQ01002244">
    <property type="protein sequence ID" value="OAY74891.1"/>
    <property type="molecule type" value="Genomic_DNA"/>
</dbReference>
<dbReference type="RefSeq" id="XP_020085065.1">
    <property type="nucleotide sequence ID" value="XM_020229476.1"/>
</dbReference>
<evidence type="ECO:0000256" key="1">
    <source>
        <dbReference type="ARBA" id="ARBA00004229"/>
    </source>
</evidence>
<evidence type="ECO:0000313" key="10">
    <source>
        <dbReference type="Proteomes" id="UP000092600"/>
    </source>
</evidence>
<dbReference type="SUPFAM" id="SSF50090">
    <property type="entry name" value="Electron transport accessory proteins"/>
    <property type="match status" value="1"/>
</dbReference>
<dbReference type="Gene3D" id="2.30.30.50">
    <property type="match status" value="1"/>
</dbReference>
<comment type="function">
    <text evidence="6">Variable subunit of the ferredoxin-thioredoxin reductase (FTR), which catalyzes the two-electron reduction of thioredoxins by the electrons provided by reduced ferredoxin.</text>
</comment>
<evidence type="ECO:0000313" key="11">
    <source>
        <dbReference type="Proteomes" id="UP000515123"/>
    </source>
</evidence>
<dbReference type="InterPro" id="IPR004207">
    <property type="entry name" value="Fd_thioredoxin_Rdtase_alpha"/>
</dbReference>
<protein>
    <submittedName>
        <fullName evidence="9 12">Ferredoxin-thioredoxin reductase, variable chain</fullName>
    </submittedName>
</protein>
<dbReference type="Proteomes" id="UP000515123">
    <property type="component" value="Linkage group 3"/>
</dbReference>
<feature type="domain" description="Ferredoxin thioredoxin reductase alpha chain" evidence="8">
    <location>
        <begin position="79"/>
        <end position="152"/>
    </location>
</feature>
<evidence type="ECO:0000313" key="9">
    <source>
        <dbReference type="EMBL" id="OAY74891.1"/>
    </source>
</evidence>
<dbReference type="STRING" id="4615.A0A199VDE2"/>
<organism evidence="9 10">
    <name type="scientific">Ananas comosus</name>
    <name type="common">Pineapple</name>
    <name type="synonym">Ananas ananas</name>
    <dbReference type="NCBI Taxonomy" id="4615"/>
    <lineage>
        <taxon>Eukaryota</taxon>
        <taxon>Viridiplantae</taxon>
        <taxon>Streptophyta</taxon>
        <taxon>Embryophyta</taxon>
        <taxon>Tracheophyta</taxon>
        <taxon>Spermatophyta</taxon>
        <taxon>Magnoliopsida</taxon>
        <taxon>Liliopsida</taxon>
        <taxon>Poales</taxon>
        <taxon>Bromeliaceae</taxon>
        <taxon>Bromelioideae</taxon>
        <taxon>Ananas</taxon>
    </lineage>
</organism>
<dbReference type="OrthoDB" id="1916328at2759"/>
<reference evidence="12" key="2">
    <citation type="submission" date="2025-04" db="UniProtKB">
        <authorList>
            <consortium name="RefSeq"/>
        </authorList>
    </citation>
    <scope>IDENTIFICATION</scope>
    <source>
        <tissue evidence="12">Leaf</tissue>
    </source>
</reference>
<dbReference type="PANTHER" id="PTHR46937">
    <property type="entry name" value="FERREDOXIN-THIOREDOXIN REDUCTASE, VARIABLE CHAIN"/>
    <property type="match status" value="1"/>
</dbReference>
<comment type="similarity">
    <text evidence="7">Belongs to the ferredoxin thioredoxin reductase alpha subunit family.</text>
</comment>
<dbReference type="Pfam" id="PF02941">
    <property type="entry name" value="FeThRed_A"/>
    <property type="match status" value="1"/>
</dbReference>
<dbReference type="GO" id="GO:0015979">
    <property type="term" value="P:photosynthesis"/>
    <property type="evidence" value="ECO:0007669"/>
    <property type="project" value="InterPro"/>
</dbReference>
<keyword evidence="2" id="KW-0150">Chloroplast</keyword>
<dbReference type="Gramene" id="Aco016350.1.mrna1">
    <property type="protein sequence ID" value="Aco016350.1.mrna1.cds1"/>
    <property type="gene ID" value="Aco016350.1.path1"/>
</dbReference>
<accession>A0A199VDE2</accession>
<dbReference type="Proteomes" id="UP000092600">
    <property type="component" value="Unassembled WGS sequence"/>
</dbReference>
<gene>
    <name evidence="12" type="primary">LOC109707933</name>
    <name evidence="9" type="ORF">ACMD2_14520</name>
</gene>
<dbReference type="PANTHER" id="PTHR46937:SF4">
    <property type="entry name" value="FERREDOXIN-THIOREDOXIN REDUCTASE SUBUNIT A1, CHLOROPLASTIC"/>
    <property type="match status" value="1"/>
</dbReference>